<reference evidence="1 2" key="1">
    <citation type="submission" date="2019-03" db="EMBL/GenBank/DDBJ databases">
        <title>Genomic Encyclopedia of Type Strains, Phase IV (KMG-IV): sequencing the most valuable type-strain genomes for metagenomic binning, comparative biology and taxonomic classification.</title>
        <authorList>
            <person name="Goeker M."/>
        </authorList>
    </citation>
    <scope>NUCLEOTIDE SEQUENCE [LARGE SCALE GENOMIC DNA]</scope>
    <source>
        <strain evidence="1 2">DSM 103428</strain>
    </source>
</reference>
<evidence type="ECO:0000313" key="1">
    <source>
        <dbReference type="EMBL" id="TCK72459.1"/>
    </source>
</evidence>
<protein>
    <recommendedName>
        <fullName evidence="3">RelE toxin of RelEB toxin-antitoxin system</fullName>
    </recommendedName>
</protein>
<dbReference type="RefSeq" id="WP_207901398.1">
    <property type="nucleotide sequence ID" value="NZ_SMGK01000003.1"/>
</dbReference>
<dbReference type="AlphaFoldDB" id="A0A4R1L7Z1"/>
<keyword evidence="2" id="KW-1185">Reference proteome</keyword>
<proteinExistence type="predicted"/>
<evidence type="ECO:0000313" key="2">
    <source>
        <dbReference type="Proteomes" id="UP000295210"/>
    </source>
</evidence>
<evidence type="ECO:0008006" key="3">
    <source>
        <dbReference type="Google" id="ProtNLM"/>
    </source>
</evidence>
<dbReference type="EMBL" id="SMGK01000003">
    <property type="protein sequence ID" value="TCK72459.1"/>
    <property type="molecule type" value="Genomic_DNA"/>
</dbReference>
<dbReference type="InterPro" id="IPR009387">
    <property type="entry name" value="HigB-2"/>
</dbReference>
<organism evidence="1 2">
    <name type="scientific">Acidipila rosea</name>
    <dbReference type="NCBI Taxonomy" id="768535"/>
    <lineage>
        <taxon>Bacteria</taxon>
        <taxon>Pseudomonadati</taxon>
        <taxon>Acidobacteriota</taxon>
        <taxon>Terriglobia</taxon>
        <taxon>Terriglobales</taxon>
        <taxon>Acidobacteriaceae</taxon>
        <taxon>Acidipila</taxon>
    </lineage>
</organism>
<dbReference type="Proteomes" id="UP000295210">
    <property type="component" value="Unassembled WGS sequence"/>
</dbReference>
<sequence length="137" mass="15188">MRPAPSRTLSVYKGKAFVRFARKARITDADLWQAAQRANDGLVDADLGGGVIKQRIARAGEGKSGGSRSIILFKKNNRAVYVYGFEKKDAANIDRRELEAFRELAEVILGYTDVEIEQRVNDGALFNVEEPGEDNAK</sequence>
<gene>
    <name evidence="1" type="ORF">C7378_2036</name>
</gene>
<name>A0A4R1L7Z1_9BACT</name>
<comment type="caution">
    <text evidence="1">The sequence shown here is derived from an EMBL/GenBank/DDBJ whole genome shotgun (WGS) entry which is preliminary data.</text>
</comment>
<dbReference type="PIRSF" id="PIRSF018634">
    <property type="entry name" value="UCP018634"/>
    <property type="match status" value="1"/>
</dbReference>
<dbReference type="Pfam" id="PF06296">
    <property type="entry name" value="RelE"/>
    <property type="match status" value="1"/>
</dbReference>
<accession>A0A4R1L7Z1</accession>